<dbReference type="Proteomes" id="UP000799302">
    <property type="component" value="Unassembled WGS sequence"/>
</dbReference>
<proteinExistence type="predicted"/>
<dbReference type="AlphaFoldDB" id="A0A6A6URS8"/>
<protein>
    <recommendedName>
        <fullName evidence="1">Tyrosine specific protein phosphatases domain-containing protein</fullName>
    </recommendedName>
</protein>
<dbReference type="PANTHER" id="PTHR31126:SF1">
    <property type="entry name" value="TYROSINE SPECIFIC PROTEIN PHOSPHATASES DOMAIN-CONTAINING PROTEIN"/>
    <property type="match status" value="1"/>
</dbReference>
<sequence>MPKEYSNLLNLAHTPITAAIDEHELAVAITSPPFIPLASALNLRDIGSLERSTVRPALCYRSGTLHKMKPDDLAFLRDVCQIHTIFDLRVEKERLRDPSPEVTGVTTVWVPPEVPPQQIDPADFVANDGLDGFMKIYGDVLRVQGAIFKLVFEFIRDNPRRPFLFHCTAGKDRTGVLAALLFNLTDCPVHVIAEDYMLTRLGTERDRELLIKNLKAWLGENAYDQPGVLQLGSVNMKTMEEFNKSLNLQYGDGKRNGARGWLQGELDFSPEEVDQIVKNISVEIIPKALVEIPSSKLDFEF</sequence>
<reference evidence="2" key="1">
    <citation type="journal article" date="2020" name="Stud. Mycol.">
        <title>101 Dothideomycetes genomes: a test case for predicting lifestyles and emergence of pathogens.</title>
        <authorList>
            <person name="Haridas S."/>
            <person name="Albert R."/>
            <person name="Binder M."/>
            <person name="Bloem J."/>
            <person name="Labutti K."/>
            <person name="Salamov A."/>
            <person name="Andreopoulos B."/>
            <person name="Baker S."/>
            <person name="Barry K."/>
            <person name="Bills G."/>
            <person name="Bluhm B."/>
            <person name="Cannon C."/>
            <person name="Castanera R."/>
            <person name="Culley D."/>
            <person name="Daum C."/>
            <person name="Ezra D."/>
            <person name="Gonzalez J."/>
            <person name="Henrissat B."/>
            <person name="Kuo A."/>
            <person name="Liang C."/>
            <person name="Lipzen A."/>
            <person name="Lutzoni F."/>
            <person name="Magnuson J."/>
            <person name="Mondo S."/>
            <person name="Nolan M."/>
            <person name="Ohm R."/>
            <person name="Pangilinan J."/>
            <person name="Park H.-J."/>
            <person name="Ramirez L."/>
            <person name="Alfaro M."/>
            <person name="Sun H."/>
            <person name="Tritt A."/>
            <person name="Yoshinaga Y."/>
            <person name="Zwiers L.-H."/>
            <person name="Turgeon B."/>
            <person name="Goodwin S."/>
            <person name="Spatafora J."/>
            <person name="Crous P."/>
            <person name="Grigoriev I."/>
        </authorList>
    </citation>
    <scope>NUCLEOTIDE SEQUENCE</scope>
    <source>
        <strain evidence="2">CBS 115976</strain>
    </source>
</reference>
<dbReference type="InterPro" id="IPR016130">
    <property type="entry name" value="Tyr_Pase_AS"/>
</dbReference>
<dbReference type="InterPro" id="IPR029021">
    <property type="entry name" value="Prot-tyrosine_phosphatase-like"/>
</dbReference>
<dbReference type="SUPFAM" id="SSF52799">
    <property type="entry name" value="(Phosphotyrosine protein) phosphatases II"/>
    <property type="match status" value="1"/>
</dbReference>
<name>A0A6A6URS8_9PEZI</name>
<dbReference type="OrthoDB" id="449382at2759"/>
<dbReference type="InterPro" id="IPR026893">
    <property type="entry name" value="Tyr/Ser_Pase_IphP-type"/>
</dbReference>
<evidence type="ECO:0000313" key="2">
    <source>
        <dbReference type="EMBL" id="KAF2674173.1"/>
    </source>
</evidence>
<dbReference type="Pfam" id="PF13350">
    <property type="entry name" value="Y_phosphatase3"/>
    <property type="match status" value="1"/>
</dbReference>
<dbReference type="PANTHER" id="PTHR31126">
    <property type="entry name" value="TYROSINE-PROTEIN PHOSPHATASE"/>
    <property type="match status" value="1"/>
</dbReference>
<keyword evidence="3" id="KW-1185">Reference proteome</keyword>
<accession>A0A6A6URS8</accession>
<dbReference type="Gene3D" id="3.90.190.10">
    <property type="entry name" value="Protein tyrosine phosphatase superfamily"/>
    <property type="match status" value="1"/>
</dbReference>
<dbReference type="EMBL" id="MU004230">
    <property type="protein sequence ID" value="KAF2674173.1"/>
    <property type="molecule type" value="Genomic_DNA"/>
</dbReference>
<dbReference type="InterPro" id="IPR000387">
    <property type="entry name" value="Tyr_Pase_dom"/>
</dbReference>
<evidence type="ECO:0000313" key="3">
    <source>
        <dbReference type="Proteomes" id="UP000799302"/>
    </source>
</evidence>
<dbReference type="PROSITE" id="PS50056">
    <property type="entry name" value="TYR_PHOSPHATASE_2"/>
    <property type="match status" value="1"/>
</dbReference>
<dbReference type="GO" id="GO:0004721">
    <property type="term" value="F:phosphoprotein phosphatase activity"/>
    <property type="evidence" value="ECO:0007669"/>
    <property type="project" value="InterPro"/>
</dbReference>
<feature type="domain" description="Tyrosine specific protein phosphatases" evidence="1">
    <location>
        <begin position="149"/>
        <end position="180"/>
    </location>
</feature>
<organism evidence="2 3">
    <name type="scientific">Microthyrium microscopicum</name>
    <dbReference type="NCBI Taxonomy" id="703497"/>
    <lineage>
        <taxon>Eukaryota</taxon>
        <taxon>Fungi</taxon>
        <taxon>Dikarya</taxon>
        <taxon>Ascomycota</taxon>
        <taxon>Pezizomycotina</taxon>
        <taxon>Dothideomycetes</taxon>
        <taxon>Dothideomycetes incertae sedis</taxon>
        <taxon>Microthyriales</taxon>
        <taxon>Microthyriaceae</taxon>
        <taxon>Microthyrium</taxon>
    </lineage>
</organism>
<gene>
    <name evidence="2" type="ORF">BT63DRAFT_366642</name>
</gene>
<dbReference type="PROSITE" id="PS00383">
    <property type="entry name" value="TYR_PHOSPHATASE_1"/>
    <property type="match status" value="1"/>
</dbReference>
<evidence type="ECO:0000259" key="1">
    <source>
        <dbReference type="PROSITE" id="PS50056"/>
    </source>
</evidence>